<protein>
    <recommendedName>
        <fullName evidence="2">histidine kinase</fullName>
        <ecNumber evidence="2">2.7.13.3</ecNumber>
    </recommendedName>
</protein>
<organism evidence="6 7">
    <name type="scientific">Rhodoferax aquaticus</name>
    <dbReference type="NCBI Taxonomy" id="2527691"/>
    <lineage>
        <taxon>Bacteria</taxon>
        <taxon>Pseudomonadati</taxon>
        <taxon>Pseudomonadota</taxon>
        <taxon>Betaproteobacteria</taxon>
        <taxon>Burkholderiales</taxon>
        <taxon>Comamonadaceae</taxon>
        <taxon>Rhodoferax</taxon>
    </lineage>
</organism>
<dbReference type="EC" id="2.7.13.3" evidence="2"/>
<name>A0A515ETB1_9BURK</name>
<dbReference type="Gene3D" id="1.10.287.130">
    <property type="match status" value="1"/>
</dbReference>
<dbReference type="InterPro" id="IPR036890">
    <property type="entry name" value="HATPase_C_sf"/>
</dbReference>
<dbReference type="GO" id="GO:0007234">
    <property type="term" value="P:osmosensory signaling via phosphorelay pathway"/>
    <property type="evidence" value="ECO:0007669"/>
    <property type="project" value="TreeGrafter"/>
</dbReference>
<dbReference type="SMART" id="SM00387">
    <property type="entry name" value="HATPase_c"/>
    <property type="match status" value="1"/>
</dbReference>
<dbReference type="InterPro" id="IPR036097">
    <property type="entry name" value="HisK_dim/P_sf"/>
</dbReference>
<dbReference type="PANTHER" id="PTHR42878">
    <property type="entry name" value="TWO-COMPONENT HISTIDINE KINASE"/>
    <property type="match status" value="1"/>
</dbReference>
<evidence type="ECO:0000259" key="5">
    <source>
        <dbReference type="PROSITE" id="PS50109"/>
    </source>
</evidence>
<gene>
    <name evidence="6" type="ORF">EXZ61_17870</name>
</gene>
<dbReference type="SUPFAM" id="SSF47384">
    <property type="entry name" value="Homodimeric domain of signal transducing histidine kinase"/>
    <property type="match status" value="1"/>
</dbReference>
<dbReference type="GO" id="GO:0000156">
    <property type="term" value="F:phosphorelay response regulator activity"/>
    <property type="evidence" value="ECO:0007669"/>
    <property type="project" value="TreeGrafter"/>
</dbReference>
<dbReference type="InterPro" id="IPR005467">
    <property type="entry name" value="His_kinase_dom"/>
</dbReference>
<dbReference type="InterPro" id="IPR050351">
    <property type="entry name" value="BphY/WalK/GraS-like"/>
</dbReference>
<feature type="domain" description="Histidine kinase" evidence="5">
    <location>
        <begin position="42"/>
        <end position="260"/>
    </location>
</feature>
<comment type="catalytic activity">
    <reaction evidence="1">
        <text>ATP + protein L-histidine = ADP + protein N-phospho-L-histidine.</text>
        <dbReference type="EC" id="2.7.13.3"/>
    </reaction>
</comment>
<dbReference type="PANTHER" id="PTHR42878:SF15">
    <property type="entry name" value="BACTERIOPHYTOCHROME"/>
    <property type="match status" value="1"/>
</dbReference>
<reference evidence="7" key="2">
    <citation type="journal article" date="2020" name="Int. J. Syst. Evol. Microbiol.">
        <title>Genomic insights into a novel species Rhodoferax aquaticus sp. nov., isolated from freshwater.</title>
        <authorList>
            <person name="Li T."/>
            <person name="Zhuo Y."/>
            <person name="Jin C.Z."/>
            <person name="Wu X."/>
            <person name="Ko S.R."/>
            <person name="Jin F.J."/>
            <person name="Ahn C.Y."/>
            <person name="Oh H.M."/>
            <person name="Lee H.G."/>
            <person name="Jin L."/>
        </authorList>
    </citation>
    <scope>NUCLEOTIDE SEQUENCE [LARGE SCALE GENOMIC DNA]</scope>
    <source>
        <strain evidence="7">Gr-4</strain>
    </source>
</reference>
<accession>A0A515ETB1</accession>
<evidence type="ECO:0000313" key="7">
    <source>
        <dbReference type="Proteomes" id="UP000317365"/>
    </source>
</evidence>
<sequence length="261" mass="27823">MATQVSAQVAQPLALADVLAENAALRAQLAAVRADMHEFTHCVSHDLRANLRHILAYATVIEEDAGPTLAPEVLGHLGTIHHAAKLMGLQMDGLKEFARIAAVVPQPSAVSLGDLVAEVLAHMQAKCSGRLVTWSLANTWPTLHADSALVRQVLTHVVGNAVKFTGATPAAHIDIGWEPCADDASRCTVWVQDNGAGFNSAHKSKLFHVFQRLHSQRSFEGLGMGLALTRKILERHACTAWAEGAEGAGCCVRFTLPLATA</sequence>
<dbReference type="InterPro" id="IPR004358">
    <property type="entry name" value="Sig_transdc_His_kin-like_C"/>
</dbReference>
<dbReference type="RefSeq" id="WP_142813043.1">
    <property type="nucleotide sequence ID" value="NZ_CP036282.1"/>
</dbReference>
<dbReference type="EMBL" id="CP036282">
    <property type="protein sequence ID" value="QDL55891.1"/>
    <property type="molecule type" value="Genomic_DNA"/>
</dbReference>
<proteinExistence type="predicted"/>
<evidence type="ECO:0000256" key="1">
    <source>
        <dbReference type="ARBA" id="ARBA00000085"/>
    </source>
</evidence>
<dbReference type="PROSITE" id="PS50109">
    <property type="entry name" value="HIS_KIN"/>
    <property type="match status" value="1"/>
</dbReference>
<dbReference type="Pfam" id="PF02518">
    <property type="entry name" value="HATPase_c"/>
    <property type="match status" value="1"/>
</dbReference>
<dbReference type="KEGG" id="rhg:EXZ61_17870"/>
<evidence type="ECO:0000256" key="3">
    <source>
        <dbReference type="ARBA" id="ARBA00022679"/>
    </source>
</evidence>
<evidence type="ECO:0000256" key="4">
    <source>
        <dbReference type="ARBA" id="ARBA00022777"/>
    </source>
</evidence>
<keyword evidence="3" id="KW-0808">Transferase</keyword>
<dbReference type="GO" id="GO:0030295">
    <property type="term" value="F:protein kinase activator activity"/>
    <property type="evidence" value="ECO:0007669"/>
    <property type="project" value="TreeGrafter"/>
</dbReference>
<dbReference type="GO" id="GO:0000155">
    <property type="term" value="F:phosphorelay sensor kinase activity"/>
    <property type="evidence" value="ECO:0007669"/>
    <property type="project" value="InterPro"/>
</dbReference>
<dbReference type="PRINTS" id="PR00344">
    <property type="entry name" value="BCTRLSENSOR"/>
</dbReference>
<dbReference type="AlphaFoldDB" id="A0A515ETB1"/>
<evidence type="ECO:0000256" key="2">
    <source>
        <dbReference type="ARBA" id="ARBA00012438"/>
    </source>
</evidence>
<dbReference type="Gene3D" id="3.30.565.10">
    <property type="entry name" value="Histidine kinase-like ATPase, C-terminal domain"/>
    <property type="match status" value="1"/>
</dbReference>
<dbReference type="SUPFAM" id="SSF55874">
    <property type="entry name" value="ATPase domain of HSP90 chaperone/DNA topoisomerase II/histidine kinase"/>
    <property type="match status" value="1"/>
</dbReference>
<evidence type="ECO:0000313" key="6">
    <source>
        <dbReference type="EMBL" id="QDL55891.1"/>
    </source>
</evidence>
<reference evidence="7" key="1">
    <citation type="submission" date="2019-02" db="EMBL/GenBank/DDBJ databases">
        <title>Complete genome sequence of Rhodoferax sp. Gr-4.</title>
        <authorList>
            <person name="Jin L."/>
        </authorList>
    </citation>
    <scope>NUCLEOTIDE SEQUENCE [LARGE SCALE GENOMIC DNA]</scope>
    <source>
        <strain evidence="7">Gr-4</strain>
    </source>
</reference>
<dbReference type="InterPro" id="IPR003594">
    <property type="entry name" value="HATPase_dom"/>
</dbReference>
<keyword evidence="4 6" id="KW-0418">Kinase</keyword>
<dbReference type="Proteomes" id="UP000317365">
    <property type="component" value="Chromosome"/>
</dbReference>
<keyword evidence="7" id="KW-1185">Reference proteome</keyword>